<dbReference type="InterPro" id="IPR021109">
    <property type="entry name" value="Peptidase_aspartic_dom_sf"/>
</dbReference>
<accession>A0A5C5X237</accession>
<keyword evidence="3" id="KW-1185">Reference proteome</keyword>
<sequence length="428" mass="46903">MFSVPHTAPHLPASRSWAPRRWASGRRILGRRIWGCWASGRRICSRVAWRTGEFALVLLCGSVTGGLASVYADGPTAAASDSNTTAPSVTYSAAVVEKAETVLLDAGLRRSGKSIQSTDAAELSRTLSGLGRERRELQLQQKAFTVSQNQGAMFENEINQLKNQDGELNLQLARVAGIDVAKNNRLVALINATRTKIEQLKKQHGEHKELIQKARAKINTAEQGYAESVFQVRKQIDELEDTIQTQLENGQVQIAISVMNANFDVPKDVDAEQVLHAIENRFRDFEQEVFQETIELNAAPSGALYTMVSVNQQSVRMIIDSGATLVTLPADAAKELQIVVPDDAPILRLQLANGQQISGRRVKLSSVRVGQFEAEDVDAVVLEAIPLKAEPLLGLSYLNRYKFELDSAGKTLGLLRVDDADSPDAQTH</sequence>
<evidence type="ECO:0000313" key="2">
    <source>
        <dbReference type="EMBL" id="TWT56223.1"/>
    </source>
</evidence>
<proteinExistence type="predicted"/>
<dbReference type="Pfam" id="PF13975">
    <property type="entry name" value="gag-asp_proteas"/>
    <property type="match status" value="1"/>
</dbReference>
<dbReference type="Gene3D" id="2.40.70.10">
    <property type="entry name" value="Acid Proteases"/>
    <property type="match status" value="1"/>
</dbReference>
<feature type="coiled-coil region" evidence="1">
    <location>
        <begin position="183"/>
        <end position="249"/>
    </location>
</feature>
<evidence type="ECO:0008006" key="4">
    <source>
        <dbReference type="Google" id="ProtNLM"/>
    </source>
</evidence>
<organism evidence="2 3">
    <name type="scientific">Allorhodopirellula solitaria</name>
    <dbReference type="NCBI Taxonomy" id="2527987"/>
    <lineage>
        <taxon>Bacteria</taxon>
        <taxon>Pseudomonadati</taxon>
        <taxon>Planctomycetota</taxon>
        <taxon>Planctomycetia</taxon>
        <taxon>Pirellulales</taxon>
        <taxon>Pirellulaceae</taxon>
        <taxon>Allorhodopirellula</taxon>
    </lineage>
</organism>
<dbReference type="AlphaFoldDB" id="A0A5C5X237"/>
<dbReference type="GO" id="GO:0004190">
    <property type="term" value="F:aspartic-type endopeptidase activity"/>
    <property type="evidence" value="ECO:0007669"/>
    <property type="project" value="InterPro"/>
</dbReference>
<dbReference type="InterPro" id="IPR011969">
    <property type="entry name" value="Clan_AA_Asp_peptidase_C"/>
</dbReference>
<evidence type="ECO:0000256" key="1">
    <source>
        <dbReference type="SAM" id="Coils"/>
    </source>
</evidence>
<dbReference type="OrthoDB" id="268997at2"/>
<dbReference type="NCBIfam" id="TIGR02281">
    <property type="entry name" value="clan_AA_DTGA"/>
    <property type="match status" value="1"/>
</dbReference>
<keyword evidence="1" id="KW-0175">Coiled coil</keyword>
<dbReference type="InterPro" id="IPR034122">
    <property type="entry name" value="Retropepsin-like_bacterial"/>
</dbReference>
<dbReference type="InterPro" id="IPR001969">
    <property type="entry name" value="Aspartic_peptidase_AS"/>
</dbReference>
<name>A0A5C5X237_9BACT</name>
<dbReference type="SUPFAM" id="SSF50630">
    <property type="entry name" value="Acid proteases"/>
    <property type="match status" value="1"/>
</dbReference>
<dbReference type="PROSITE" id="PS00141">
    <property type="entry name" value="ASP_PROTEASE"/>
    <property type="match status" value="1"/>
</dbReference>
<dbReference type="CDD" id="cd05483">
    <property type="entry name" value="retropepsin_like_bacteria"/>
    <property type="match status" value="1"/>
</dbReference>
<comment type="caution">
    <text evidence="2">The sequence shown here is derived from an EMBL/GenBank/DDBJ whole genome shotgun (WGS) entry which is preliminary data.</text>
</comment>
<dbReference type="EMBL" id="SJPK01000015">
    <property type="protein sequence ID" value="TWT56223.1"/>
    <property type="molecule type" value="Genomic_DNA"/>
</dbReference>
<gene>
    <name evidence="2" type="ORF">CA85_44050</name>
</gene>
<evidence type="ECO:0000313" key="3">
    <source>
        <dbReference type="Proteomes" id="UP000318053"/>
    </source>
</evidence>
<dbReference type="GO" id="GO:0006508">
    <property type="term" value="P:proteolysis"/>
    <property type="evidence" value="ECO:0007669"/>
    <property type="project" value="InterPro"/>
</dbReference>
<protein>
    <recommendedName>
        <fullName evidence="4">Retroviral aspartyl protease</fullName>
    </recommendedName>
</protein>
<dbReference type="Proteomes" id="UP000318053">
    <property type="component" value="Unassembled WGS sequence"/>
</dbReference>
<reference evidence="2 3" key="1">
    <citation type="submission" date="2019-02" db="EMBL/GenBank/DDBJ databases">
        <title>Deep-cultivation of Planctomycetes and their phenomic and genomic characterization uncovers novel biology.</title>
        <authorList>
            <person name="Wiegand S."/>
            <person name="Jogler M."/>
            <person name="Boedeker C."/>
            <person name="Pinto D."/>
            <person name="Vollmers J."/>
            <person name="Rivas-Marin E."/>
            <person name="Kohn T."/>
            <person name="Peeters S.H."/>
            <person name="Heuer A."/>
            <person name="Rast P."/>
            <person name="Oberbeckmann S."/>
            <person name="Bunk B."/>
            <person name="Jeske O."/>
            <person name="Meyerdierks A."/>
            <person name="Storesund J.E."/>
            <person name="Kallscheuer N."/>
            <person name="Luecker S."/>
            <person name="Lage O.M."/>
            <person name="Pohl T."/>
            <person name="Merkel B.J."/>
            <person name="Hornburger P."/>
            <person name="Mueller R.-W."/>
            <person name="Bruemmer F."/>
            <person name="Labrenz M."/>
            <person name="Spormann A.M."/>
            <person name="Op Den Camp H."/>
            <person name="Overmann J."/>
            <person name="Amann R."/>
            <person name="Jetten M.S.M."/>
            <person name="Mascher T."/>
            <person name="Medema M.H."/>
            <person name="Devos D.P."/>
            <person name="Kaster A.-K."/>
            <person name="Ovreas L."/>
            <person name="Rohde M."/>
            <person name="Galperin M.Y."/>
            <person name="Jogler C."/>
        </authorList>
    </citation>
    <scope>NUCLEOTIDE SEQUENCE [LARGE SCALE GENOMIC DNA]</scope>
    <source>
        <strain evidence="2 3">CA85</strain>
    </source>
</reference>